<comment type="caution">
    <text evidence="2">The sequence shown here is derived from an EMBL/GenBank/DDBJ whole genome shotgun (WGS) entry which is preliminary data.</text>
</comment>
<organism evidence="2 3">
    <name type="scientific">Owenia fusiformis</name>
    <name type="common">Polychaete worm</name>
    <dbReference type="NCBI Taxonomy" id="6347"/>
    <lineage>
        <taxon>Eukaryota</taxon>
        <taxon>Metazoa</taxon>
        <taxon>Spiralia</taxon>
        <taxon>Lophotrochozoa</taxon>
        <taxon>Annelida</taxon>
        <taxon>Polychaeta</taxon>
        <taxon>Sedentaria</taxon>
        <taxon>Canalipalpata</taxon>
        <taxon>Sabellida</taxon>
        <taxon>Oweniida</taxon>
        <taxon>Oweniidae</taxon>
        <taxon>Owenia</taxon>
    </lineage>
</organism>
<evidence type="ECO:0000256" key="1">
    <source>
        <dbReference type="SAM" id="MobiDB-lite"/>
    </source>
</evidence>
<dbReference type="OrthoDB" id="6055694at2759"/>
<evidence type="ECO:0000313" key="3">
    <source>
        <dbReference type="Proteomes" id="UP000749559"/>
    </source>
</evidence>
<feature type="compositionally biased region" description="Basic and acidic residues" evidence="1">
    <location>
        <begin position="76"/>
        <end position="87"/>
    </location>
</feature>
<dbReference type="AlphaFoldDB" id="A0A8S4PQK7"/>
<name>A0A8S4PQK7_OWEFU</name>
<evidence type="ECO:0000313" key="2">
    <source>
        <dbReference type="EMBL" id="CAH1793974.1"/>
    </source>
</evidence>
<protein>
    <recommendedName>
        <fullName evidence="4">BTB domain-containing protein</fullName>
    </recommendedName>
</protein>
<gene>
    <name evidence="2" type="ORF">OFUS_LOCUS18750</name>
</gene>
<feature type="region of interest" description="Disordered" evidence="1">
    <location>
        <begin position="1"/>
        <end position="29"/>
    </location>
</feature>
<evidence type="ECO:0008006" key="4">
    <source>
        <dbReference type="Google" id="ProtNLM"/>
    </source>
</evidence>
<proteinExistence type="predicted"/>
<accession>A0A8S4PQK7</accession>
<keyword evidence="3" id="KW-1185">Reference proteome</keyword>
<dbReference type="Proteomes" id="UP000749559">
    <property type="component" value="Unassembled WGS sequence"/>
</dbReference>
<feature type="region of interest" description="Disordered" evidence="1">
    <location>
        <begin position="73"/>
        <end position="106"/>
    </location>
</feature>
<dbReference type="EMBL" id="CAIIXF020000009">
    <property type="protein sequence ID" value="CAH1793974.1"/>
    <property type="molecule type" value="Genomic_DNA"/>
</dbReference>
<reference evidence="2" key="1">
    <citation type="submission" date="2022-03" db="EMBL/GenBank/DDBJ databases">
        <authorList>
            <person name="Martin C."/>
        </authorList>
    </citation>
    <scope>NUCLEOTIDE SEQUENCE</scope>
</reference>
<sequence length="156" mass="17593">MESKKKRGRPSFLTDSTKKRRIEESKTKHNKSRIFIGSEIDRWMSLKTTIGVKNHVSVAKYLLDLYCSKAASKTTGQDEFKDSDSDKAMSSTRSYEQKSGKHGVRFSNSNNISSALRKDTKSADIIFIIKDGAEVAAHKTILSLFSKALQENEVRK</sequence>